<gene>
    <name evidence="3" type="ORF">TEA_025253</name>
</gene>
<keyword evidence="4" id="KW-1185">Reference proteome</keyword>
<feature type="compositionally biased region" description="Polar residues" evidence="2">
    <location>
        <begin position="553"/>
        <end position="566"/>
    </location>
</feature>
<organism evidence="3 4">
    <name type="scientific">Camellia sinensis var. sinensis</name>
    <name type="common">China tea</name>
    <dbReference type="NCBI Taxonomy" id="542762"/>
    <lineage>
        <taxon>Eukaryota</taxon>
        <taxon>Viridiplantae</taxon>
        <taxon>Streptophyta</taxon>
        <taxon>Embryophyta</taxon>
        <taxon>Tracheophyta</taxon>
        <taxon>Spermatophyta</taxon>
        <taxon>Magnoliopsida</taxon>
        <taxon>eudicotyledons</taxon>
        <taxon>Gunneridae</taxon>
        <taxon>Pentapetalae</taxon>
        <taxon>asterids</taxon>
        <taxon>Ericales</taxon>
        <taxon>Theaceae</taxon>
        <taxon>Camellia</taxon>
    </lineage>
</organism>
<proteinExistence type="predicted"/>
<accession>A0A4S4EUB2</accession>
<dbReference type="Proteomes" id="UP000306102">
    <property type="component" value="Unassembled WGS sequence"/>
</dbReference>
<evidence type="ECO:0000256" key="2">
    <source>
        <dbReference type="SAM" id="MobiDB-lite"/>
    </source>
</evidence>
<sequence length="716" mass="80781">MRLQSGSGLRVRVGFHSRQTSFLRKLESEVLTCKITNARRFCTKLRHTRPPKHKRLVEKTRLNGFPIWELERIHSRQTSSLRNLNIESVAETLNPKLTPTHHIMLMEDAEKMVALKKAYADIILNTAKEAAARVMVSERKALRFHHDLCAAKDEALRMLLRFKQTFDSKTIEAEINSVSQQKRIEELKAQLDEAEETILDLRAELKKAQNHLDKVKNNHMQPLNKSTEKQDGPCHEGTPFNHRNMDCKCCNSAKLSESLKSDLENSCVDNPNFPSIIVKSKEPELYKNGCTQRVRAFERNLLDGNLPSSGNGNDQHFIKKGESITKVNEQNTEICTVPPPKIENIDGMKNPTRVEDKLCIKSCTYRDQPFKVRNIRRRKTRYGRAKATSCRLNPNLVKPHRPSSVLSHCKTSSCSNNDNVKSGEGACTLPYSEAENKTSMENSSRLEEKVQQNKDQALSVVRRSVRKRKVKCRAAIATYCRSLPDQLANLESETKIKTDVSMSGSTDVTPHINTVIASGFTGNTTFKDTGPVDEAVLVKQGVDAAESPRAPSYKSNQTDNKLLQDSNSKDAKTSEAMIETSSEADNNRIVQSNAKKRAVVEKQNGAPEPQKASLIDESSRDSRRMVQVARQQKVVLDKKLDNIGEEVVSNLLNYTTQCSASQDEISRADECGNQRDVMKSNGHRRYGFRYQQNLDLLLTKYRNSSVRICDGPVSIQ</sequence>
<dbReference type="EMBL" id="SDRB02001877">
    <property type="protein sequence ID" value="THG20509.1"/>
    <property type="molecule type" value="Genomic_DNA"/>
</dbReference>
<dbReference type="PANTHER" id="PTHR34778:SF6">
    <property type="entry name" value="SHUGOSHIN C-TERMINAL DOMAIN-CONTAINING PROTEIN"/>
    <property type="match status" value="1"/>
</dbReference>
<evidence type="ECO:0000313" key="3">
    <source>
        <dbReference type="EMBL" id="THG20509.1"/>
    </source>
</evidence>
<feature type="region of interest" description="Disordered" evidence="2">
    <location>
        <begin position="544"/>
        <end position="620"/>
    </location>
</feature>
<keyword evidence="1" id="KW-0175">Coiled coil</keyword>
<comment type="caution">
    <text evidence="3">The sequence shown here is derived from an EMBL/GenBank/DDBJ whole genome shotgun (WGS) entry which is preliminary data.</text>
</comment>
<evidence type="ECO:0000313" key="4">
    <source>
        <dbReference type="Proteomes" id="UP000306102"/>
    </source>
</evidence>
<dbReference type="STRING" id="542762.A0A4S4EUB2"/>
<dbReference type="PANTHER" id="PTHR34778">
    <property type="entry name" value="OS02G0580700 PROTEIN"/>
    <property type="match status" value="1"/>
</dbReference>
<evidence type="ECO:0000256" key="1">
    <source>
        <dbReference type="SAM" id="Coils"/>
    </source>
</evidence>
<protein>
    <submittedName>
        <fullName evidence="3">Uncharacterized protein</fullName>
    </submittedName>
</protein>
<feature type="coiled-coil region" evidence="1">
    <location>
        <begin position="177"/>
        <end position="218"/>
    </location>
</feature>
<name>A0A4S4EUB2_CAMSN</name>
<feature type="compositionally biased region" description="Polar residues" evidence="2">
    <location>
        <begin position="579"/>
        <end position="593"/>
    </location>
</feature>
<reference evidence="3 4" key="1">
    <citation type="journal article" date="2018" name="Proc. Natl. Acad. Sci. U.S.A.">
        <title>Draft genome sequence of Camellia sinensis var. sinensis provides insights into the evolution of the tea genome and tea quality.</title>
        <authorList>
            <person name="Wei C."/>
            <person name="Yang H."/>
            <person name="Wang S."/>
            <person name="Zhao J."/>
            <person name="Liu C."/>
            <person name="Gao L."/>
            <person name="Xia E."/>
            <person name="Lu Y."/>
            <person name="Tai Y."/>
            <person name="She G."/>
            <person name="Sun J."/>
            <person name="Cao H."/>
            <person name="Tong W."/>
            <person name="Gao Q."/>
            <person name="Li Y."/>
            <person name="Deng W."/>
            <person name="Jiang X."/>
            <person name="Wang W."/>
            <person name="Chen Q."/>
            <person name="Zhang S."/>
            <person name="Li H."/>
            <person name="Wu J."/>
            <person name="Wang P."/>
            <person name="Li P."/>
            <person name="Shi C."/>
            <person name="Zheng F."/>
            <person name="Jian J."/>
            <person name="Huang B."/>
            <person name="Shan D."/>
            <person name="Shi M."/>
            <person name="Fang C."/>
            <person name="Yue Y."/>
            <person name="Li F."/>
            <person name="Li D."/>
            <person name="Wei S."/>
            <person name="Han B."/>
            <person name="Jiang C."/>
            <person name="Yin Y."/>
            <person name="Xia T."/>
            <person name="Zhang Z."/>
            <person name="Bennetzen J.L."/>
            <person name="Zhao S."/>
            <person name="Wan X."/>
        </authorList>
    </citation>
    <scope>NUCLEOTIDE SEQUENCE [LARGE SCALE GENOMIC DNA]</scope>
    <source>
        <strain evidence="4">cv. Shuchazao</strain>
        <tissue evidence="3">Leaf</tissue>
    </source>
</reference>
<dbReference type="AlphaFoldDB" id="A0A4S4EUB2"/>